<keyword evidence="2 18" id="KW-0723">Serine/threonine-protein kinase</keyword>
<dbReference type="InterPro" id="IPR008271">
    <property type="entry name" value="Ser/Thr_kinase_AS"/>
</dbReference>
<dbReference type="Pfam" id="PF08276">
    <property type="entry name" value="PAN_2"/>
    <property type="match status" value="1"/>
</dbReference>
<reference evidence="22" key="1">
    <citation type="submission" date="2020-03" db="EMBL/GenBank/DDBJ databases">
        <title>A high-quality chromosome-level genome assembly of a woody plant with both climbing and erect habits, Rhamnella rubrinervis.</title>
        <authorList>
            <person name="Lu Z."/>
            <person name="Yang Y."/>
            <person name="Zhu X."/>
            <person name="Sun Y."/>
        </authorList>
    </citation>
    <scope>NUCLEOTIDE SEQUENCE</scope>
    <source>
        <strain evidence="22">BYM</strain>
        <tissue evidence="22">Leaf</tissue>
    </source>
</reference>
<dbReference type="AlphaFoldDB" id="A0A8K0DVN3"/>
<evidence type="ECO:0000256" key="3">
    <source>
        <dbReference type="ARBA" id="ARBA00022536"/>
    </source>
</evidence>
<dbReference type="InterPro" id="IPR001480">
    <property type="entry name" value="Bulb-type_lectin_dom"/>
</dbReference>
<sequence>MANFLLPYPIVFLLLLLLPYFIVINAQTIIGNISLGLSLTAGNSSALWLSPSEDFAFGFHKLDVDNFLLAIWYYKLPQFTSVWYANGDNPAPRNSKLELTADRGLILKDGDDQELWSSGNISTSTAAVAYAVMNDTGNFQVLDGNSNPIWESFKYPTDTLLPTQFIEIGGMLSSRKSQTNFSRGRFQFRLLEDGNAVLNPINLLGNYTYDAYYASGTNDVANLSNSGFRVIFDRSGYLYVLRRDGSQSFITKPEDARSTSLYYQRVSLNFDGVLTLSSQYKDPSAAIIQTWRTIRFEPENICLAIHGERGTGPCGYNSICSLQSDRSRTNCKCPEGYSLFDPNDAYSGCRSNFLVGCDSTFGQSNQEEYYFMKEIPSTNWPTSDYEVISPTTSESCKSSCLHDCLCGAAIFGGERCWKKKLPLSNGREDGEPGTIAFLKLRVNNSSPQSPRPPALLNAKDQGTLVIVLSVLLGSSMFVNFIFVGGISMSFFIYYKKKLVGTRPNESSIGSNLRIFSYKELTEATDGFKEELGRGSCGIVYGGETKSSGLIAVKMLDRVFEDNDKEFKAEVSVIGQTHHKNLVRLVGYCEEKQHRLLVYECLRNGTLATFLFGDSLRPSWNQRIQIAYGIARGLAYLHEECSTQIIHCDIKPQNILLDEYYNARISDFGLAKLLLINQSHTKTNIRGTKGYVAPDWFRAAPVSVKVDVYSFGVVLLEIVCCRRNVDMEVDGVEKRILTDWVYACYLDGKLDALVEYDMEAMSEIKMVEKFVMVAIWCLQEDPHIRPTMKKVMLMLEGIVQVSVPPTPFSFSSTN</sequence>
<dbReference type="FunFam" id="1.10.510.10:FF:000237">
    <property type="entry name" value="G-type lectin S-receptor-like serine/threonine-protein kinase"/>
    <property type="match status" value="1"/>
</dbReference>
<evidence type="ECO:0000259" key="21">
    <source>
        <dbReference type="PROSITE" id="PS50927"/>
    </source>
</evidence>
<dbReference type="CDD" id="cd01098">
    <property type="entry name" value="PAN_AP_plant"/>
    <property type="match status" value="1"/>
</dbReference>
<comment type="caution">
    <text evidence="22">The sequence shown here is derived from an EMBL/GenBank/DDBJ whole genome shotgun (WGS) entry which is preliminary data.</text>
</comment>
<dbReference type="InterPro" id="IPR024171">
    <property type="entry name" value="SRK-like_kinase"/>
</dbReference>
<evidence type="ECO:0000256" key="8">
    <source>
        <dbReference type="ARBA" id="ARBA00022741"/>
    </source>
</evidence>
<dbReference type="PANTHER" id="PTHR47976">
    <property type="entry name" value="G-TYPE LECTIN S-RECEPTOR-LIKE SERINE/THREONINE-PROTEIN KINASE SD2-5"/>
    <property type="match status" value="1"/>
</dbReference>
<dbReference type="GO" id="GO:0016020">
    <property type="term" value="C:membrane"/>
    <property type="evidence" value="ECO:0007669"/>
    <property type="project" value="UniProtKB-SubCell"/>
</dbReference>
<dbReference type="GO" id="GO:0005524">
    <property type="term" value="F:ATP binding"/>
    <property type="evidence" value="ECO:0007669"/>
    <property type="project" value="UniProtKB-KW"/>
</dbReference>
<evidence type="ECO:0000256" key="18">
    <source>
        <dbReference type="PIRNR" id="PIRNR000641"/>
    </source>
</evidence>
<feature type="domain" description="Protein kinase" evidence="20">
    <location>
        <begin position="525"/>
        <end position="798"/>
    </location>
</feature>
<evidence type="ECO:0000256" key="12">
    <source>
        <dbReference type="ARBA" id="ARBA00023136"/>
    </source>
</evidence>
<comment type="catalytic activity">
    <reaction evidence="16 18">
        <text>L-threonyl-[protein] + ATP = O-phospho-L-threonyl-[protein] + ADP + H(+)</text>
        <dbReference type="Rhea" id="RHEA:46608"/>
        <dbReference type="Rhea" id="RHEA-COMP:11060"/>
        <dbReference type="Rhea" id="RHEA-COMP:11605"/>
        <dbReference type="ChEBI" id="CHEBI:15378"/>
        <dbReference type="ChEBI" id="CHEBI:30013"/>
        <dbReference type="ChEBI" id="CHEBI:30616"/>
        <dbReference type="ChEBI" id="CHEBI:61977"/>
        <dbReference type="ChEBI" id="CHEBI:456216"/>
        <dbReference type="EC" id="2.7.11.1"/>
    </reaction>
</comment>
<dbReference type="FunFam" id="2.90.10.10:FF:000013">
    <property type="entry name" value="G-type lectin S-receptor-like serine/threonine-protein kinase LECRK1"/>
    <property type="match status" value="1"/>
</dbReference>
<keyword evidence="12 19" id="KW-0472">Membrane</keyword>
<feature type="domain" description="Bulb-type lectin" evidence="21">
    <location>
        <begin position="30"/>
        <end position="154"/>
    </location>
</feature>
<evidence type="ECO:0000313" key="23">
    <source>
        <dbReference type="Proteomes" id="UP000796880"/>
    </source>
</evidence>
<dbReference type="PANTHER" id="PTHR47976:SF15">
    <property type="entry name" value="G-TYPE LECTIN S-RECEPTOR-LIKE SERINE_THREONINE-PROTEIN KINASE RLK1"/>
    <property type="match status" value="1"/>
</dbReference>
<dbReference type="PROSITE" id="PS50927">
    <property type="entry name" value="BULB_LECTIN"/>
    <property type="match status" value="1"/>
</dbReference>
<evidence type="ECO:0000256" key="7">
    <source>
        <dbReference type="ARBA" id="ARBA00022734"/>
    </source>
</evidence>
<dbReference type="PROSITE" id="PS00108">
    <property type="entry name" value="PROTEIN_KINASE_ST"/>
    <property type="match status" value="1"/>
</dbReference>
<keyword evidence="11 19" id="KW-1133">Transmembrane helix</keyword>
<evidence type="ECO:0000256" key="5">
    <source>
        <dbReference type="ARBA" id="ARBA00022692"/>
    </source>
</evidence>
<dbReference type="FunFam" id="3.30.200.20:FF:000059">
    <property type="entry name" value="S-receptor-like serine/threonine-protein kinase"/>
    <property type="match status" value="1"/>
</dbReference>
<name>A0A8K0DVN3_9ROSA</name>
<dbReference type="Pfam" id="PF01453">
    <property type="entry name" value="B_lectin"/>
    <property type="match status" value="1"/>
</dbReference>
<dbReference type="GO" id="GO:0030246">
    <property type="term" value="F:carbohydrate binding"/>
    <property type="evidence" value="ECO:0007669"/>
    <property type="project" value="UniProtKB-KW"/>
</dbReference>
<evidence type="ECO:0000256" key="10">
    <source>
        <dbReference type="ARBA" id="ARBA00022840"/>
    </source>
</evidence>
<dbReference type="Gene3D" id="3.30.200.20">
    <property type="entry name" value="Phosphorylase Kinase, domain 1"/>
    <property type="match status" value="1"/>
</dbReference>
<accession>A0A8K0DVN3</accession>
<evidence type="ECO:0000256" key="2">
    <source>
        <dbReference type="ARBA" id="ARBA00022527"/>
    </source>
</evidence>
<dbReference type="PROSITE" id="PS50011">
    <property type="entry name" value="PROTEIN_KINASE_DOM"/>
    <property type="match status" value="1"/>
</dbReference>
<dbReference type="SUPFAM" id="SSF51110">
    <property type="entry name" value="alpha-D-mannose-specific plant lectins"/>
    <property type="match status" value="1"/>
</dbReference>
<dbReference type="Proteomes" id="UP000796880">
    <property type="component" value="Unassembled WGS sequence"/>
</dbReference>
<dbReference type="InterPro" id="IPR036426">
    <property type="entry name" value="Bulb-type_lectin_dom_sf"/>
</dbReference>
<keyword evidence="6" id="KW-0732">Signal</keyword>
<protein>
    <recommendedName>
        <fullName evidence="18">Receptor-like serine/threonine-protein kinase</fullName>
        <ecNumber evidence="18">2.7.11.1</ecNumber>
    </recommendedName>
</protein>
<dbReference type="EC" id="2.7.11.1" evidence="18"/>
<keyword evidence="7" id="KW-0430">Lectin</keyword>
<dbReference type="PIRSF" id="PIRSF000641">
    <property type="entry name" value="SRK"/>
    <property type="match status" value="1"/>
</dbReference>
<keyword evidence="3" id="KW-0245">EGF-like domain</keyword>
<keyword evidence="23" id="KW-1185">Reference proteome</keyword>
<dbReference type="InterPro" id="IPR011009">
    <property type="entry name" value="Kinase-like_dom_sf"/>
</dbReference>
<evidence type="ECO:0000256" key="19">
    <source>
        <dbReference type="SAM" id="Phobius"/>
    </source>
</evidence>
<evidence type="ECO:0000256" key="14">
    <source>
        <dbReference type="ARBA" id="ARBA00023170"/>
    </source>
</evidence>
<dbReference type="GO" id="GO:0004674">
    <property type="term" value="F:protein serine/threonine kinase activity"/>
    <property type="evidence" value="ECO:0007669"/>
    <property type="project" value="UniProtKB-KW"/>
</dbReference>
<keyword evidence="8 18" id="KW-0547">Nucleotide-binding</keyword>
<dbReference type="OrthoDB" id="1930390at2759"/>
<dbReference type="SUPFAM" id="SSF56112">
    <property type="entry name" value="Protein kinase-like (PK-like)"/>
    <property type="match status" value="1"/>
</dbReference>
<keyword evidence="15" id="KW-0325">Glycoprotein</keyword>
<keyword evidence="4 18" id="KW-0808">Transferase</keyword>
<dbReference type="CDD" id="cd00028">
    <property type="entry name" value="B_lectin"/>
    <property type="match status" value="1"/>
</dbReference>
<dbReference type="InterPro" id="IPR051343">
    <property type="entry name" value="G-type_lectin_kinases/EP1-like"/>
</dbReference>
<dbReference type="InterPro" id="IPR003609">
    <property type="entry name" value="Pan_app"/>
</dbReference>
<evidence type="ECO:0000259" key="20">
    <source>
        <dbReference type="PROSITE" id="PS50011"/>
    </source>
</evidence>
<keyword evidence="13" id="KW-1015">Disulfide bond</keyword>
<keyword evidence="5 19" id="KW-0812">Transmembrane</keyword>
<comment type="catalytic activity">
    <reaction evidence="17 18">
        <text>L-seryl-[protein] + ATP = O-phospho-L-seryl-[protein] + ADP + H(+)</text>
        <dbReference type="Rhea" id="RHEA:17989"/>
        <dbReference type="Rhea" id="RHEA-COMP:9863"/>
        <dbReference type="Rhea" id="RHEA-COMP:11604"/>
        <dbReference type="ChEBI" id="CHEBI:15378"/>
        <dbReference type="ChEBI" id="CHEBI:29999"/>
        <dbReference type="ChEBI" id="CHEBI:30616"/>
        <dbReference type="ChEBI" id="CHEBI:83421"/>
        <dbReference type="ChEBI" id="CHEBI:456216"/>
        <dbReference type="EC" id="2.7.11.1"/>
    </reaction>
</comment>
<dbReference type="Gene3D" id="2.90.10.30">
    <property type="match status" value="1"/>
</dbReference>
<dbReference type="Gene3D" id="2.90.10.10">
    <property type="entry name" value="Bulb-type lectin domain"/>
    <property type="match status" value="1"/>
</dbReference>
<evidence type="ECO:0000256" key="15">
    <source>
        <dbReference type="ARBA" id="ARBA00023180"/>
    </source>
</evidence>
<proteinExistence type="inferred from homology"/>
<dbReference type="SMART" id="SM00220">
    <property type="entry name" value="S_TKc"/>
    <property type="match status" value="1"/>
</dbReference>
<dbReference type="SMART" id="SM00108">
    <property type="entry name" value="B_lectin"/>
    <property type="match status" value="1"/>
</dbReference>
<evidence type="ECO:0000256" key="9">
    <source>
        <dbReference type="ARBA" id="ARBA00022777"/>
    </source>
</evidence>
<comment type="similarity">
    <text evidence="18">Belongs to the protein kinase superfamily. Ser/Thr protein kinase family.</text>
</comment>
<evidence type="ECO:0000256" key="16">
    <source>
        <dbReference type="ARBA" id="ARBA00047899"/>
    </source>
</evidence>
<organism evidence="22 23">
    <name type="scientific">Rhamnella rubrinervis</name>
    <dbReference type="NCBI Taxonomy" id="2594499"/>
    <lineage>
        <taxon>Eukaryota</taxon>
        <taxon>Viridiplantae</taxon>
        <taxon>Streptophyta</taxon>
        <taxon>Embryophyta</taxon>
        <taxon>Tracheophyta</taxon>
        <taxon>Spermatophyta</taxon>
        <taxon>Magnoliopsida</taxon>
        <taxon>eudicotyledons</taxon>
        <taxon>Gunneridae</taxon>
        <taxon>Pentapetalae</taxon>
        <taxon>rosids</taxon>
        <taxon>fabids</taxon>
        <taxon>Rosales</taxon>
        <taxon>Rhamnaceae</taxon>
        <taxon>rhamnoid group</taxon>
        <taxon>Rhamneae</taxon>
        <taxon>Rhamnella</taxon>
    </lineage>
</organism>
<dbReference type="EMBL" id="VOIH02000012">
    <property type="protein sequence ID" value="KAF3432067.1"/>
    <property type="molecule type" value="Genomic_DNA"/>
</dbReference>
<dbReference type="FunFam" id="2.90.10.30:FF:000001">
    <property type="entry name" value="Serine/threonine-protein kinase"/>
    <property type="match status" value="1"/>
</dbReference>
<dbReference type="InterPro" id="IPR000719">
    <property type="entry name" value="Prot_kinase_dom"/>
</dbReference>
<keyword evidence="14" id="KW-0675">Receptor</keyword>
<evidence type="ECO:0000256" key="11">
    <source>
        <dbReference type="ARBA" id="ARBA00022989"/>
    </source>
</evidence>
<dbReference type="Gene3D" id="1.10.510.10">
    <property type="entry name" value="Transferase(Phosphotransferase) domain 1"/>
    <property type="match status" value="1"/>
</dbReference>
<evidence type="ECO:0000256" key="6">
    <source>
        <dbReference type="ARBA" id="ARBA00022729"/>
    </source>
</evidence>
<evidence type="ECO:0000256" key="1">
    <source>
        <dbReference type="ARBA" id="ARBA00004479"/>
    </source>
</evidence>
<evidence type="ECO:0000256" key="13">
    <source>
        <dbReference type="ARBA" id="ARBA00023157"/>
    </source>
</evidence>
<feature type="transmembrane region" description="Helical" evidence="19">
    <location>
        <begin position="464"/>
        <end position="494"/>
    </location>
</feature>
<gene>
    <name evidence="22" type="ORF">FNV43_RR26806</name>
</gene>
<comment type="subcellular location">
    <subcellularLocation>
        <location evidence="1">Membrane</location>
        <topology evidence="1">Single-pass type I membrane protein</topology>
    </subcellularLocation>
</comment>
<evidence type="ECO:0000313" key="22">
    <source>
        <dbReference type="EMBL" id="KAF3432067.1"/>
    </source>
</evidence>
<evidence type="ECO:0000256" key="17">
    <source>
        <dbReference type="ARBA" id="ARBA00048679"/>
    </source>
</evidence>
<dbReference type="Pfam" id="PF00069">
    <property type="entry name" value="Pkinase"/>
    <property type="match status" value="1"/>
</dbReference>
<evidence type="ECO:0000256" key="4">
    <source>
        <dbReference type="ARBA" id="ARBA00022679"/>
    </source>
</evidence>
<keyword evidence="10 18" id="KW-0067">ATP-binding</keyword>
<keyword evidence="9 18" id="KW-0418">Kinase</keyword>